<evidence type="ECO:0000313" key="2">
    <source>
        <dbReference type="Proteomes" id="UP000671873"/>
    </source>
</evidence>
<name>A0A858MUU6_9CAUD</name>
<dbReference type="Proteomes" id="UP000671873">
    <property type="component" value="Segment"/>
</dbReference>
<gene>
    <name evidence="1" type="ORF">Ab1vBOLIVR5_gp32c</name>
</gene>
<proteinExistence type="predicted"/>
<evidence type="ECO:0000313" key="1">
    <source>
        <dbReference type="EMBL" id="QIW87680.1"/>
    </source>
</evidence>
<protein>
    <submittedName>
        <fullName evidence="1">Uncharacterized protein</fullName>
    </submittedName>
</protein>
<organism evidence="1 2">
    <name type="scientific">Agrobacterium phage OLIVR5</name>
    <dbReference type="NCBI Taxonomy" id="2723773"/>
    <lineage>
        <taxon>Viruses</taxon>
        <taxon>Duplodnaviria</taxon>
        <taxon>Heunggongvirae</taxon>
        <taxon>Uroviricota</taxon>
        <taxon>Caudoviricetes</taxon>
        <taxon>Pootjesviridae</taxon>
        <taxon>Heverleevirus</taxon>
        <taxon>Heverleevirus OLIVR5</taxon>
    </lineage>
</organism>
<sequence>MMNPGMEALRQEVIETSTLLEDAKRLFEERPSGTHPHDLAKAVQRHRRNINEGAKSIRSTFYVV</sequence>
<keyword evidence="2" id="KW-1185">Reference proteome</keyword>
<reference evidence="1 2" key="1">
    <citation type="submission" date="2020-03" db="EMBL/GenBank/DDBJ databases">
        <authorList>
            <person name="Holtappels D."/>
            <person name="Bomans J.P.J."/>
            <person name="Lavigne R."/>
            <person name="Wagemans J."/>
        </authorList>
    </citation>
    <scope>NUCLEOTIDE SEQUENCE [LARGE SCALE GENOMIC DNA]</scope>
    <source>
        <strain evidence="1 2">OLIVR5</strain>
    </source>
</reference>
<accession>A0A858MUU6</accession>
<dbReference type="EMBL" id="MT234342">
    <property type="protein sequence ID" value="QIW87680.1"/>
    <property type="molecule type" value="Genomic_DNA"/>
</dbReference>